<evidence type="ECO:0000313" key="2">
    <source>
        <dbReference type="EMBL" id="MEN1946371.1"/>
    </source>
</evidence>
<organism evidence="2 3">
    <name type="scientific">Leifsonia stereocauli</name>
    <dbReference type="NCBI Taxonomy" id="3134136"/>
    <lineage>
        <taxon>Bacteria</taxon>
        <taxon>Bacillati</taxon>
        <taxon>Actinomycetota</taxon>
        <taxon>Actinomycetes</taxon>
        <taxon>Micrococcales</taxon>
        <taxon>Microbacteriaceae</taxon>
        <taxon>Leifsonia</taxon>
    </lineage>
</organism>
<dbReference type="GO" id="GO:0016853">
    <property type="term" value="F:isomerase activity"/>
    <property type="evidence" value="ECO:0007669"/>
    <property type="project" value="UniProtKB-KW"/>
</dbReference>
<comment type="caution">
    <text evidence="2">The sequence shown here is derived from an EMBL/GenBank/DDBJ whole genome shotgun (WGS) entry which is preliminary data.</text>
</comment>
<protein>
    <submittedName>
        <fullName evidence="2">Maleylpyruvate isomerase N-terminal domain-containing protein</fullName>
    </submittedName>
</protein>
<reference evidence="2 3" key="1">
    <citation type="submission" date="2024-03" db="EMBL/GenBank/DDBJ databases">
        <title>YIM 134122 draft genome.</title>
        <authorList>
            <person name="Zuo S."/>
            <person name="Xiong L."/>
        </authorList>
    </citation>
    <scope>NUCLEOTIDE SEQUENCE [LARGE SCALE GENOMIC DNA]</scope>
    <source>
        <strain evidence="2 3">YIM 134122</strain>
    </source>
</reference>
<dbReference type="RefSeq" id="WP_342112817.1">
    <property type="nucleotide sequence ID" value="NZ_JBCAUN010000001.1"/>
</dbReference>
<dbReference type="InterPro" id="IPR034660">
    <property type="entry name" value="DinB/YfiT-like"/>
</dbReference>
<proteinExistence type="predicted"/>
<dbReference type="EMBL" id="JBCLVG010000001">
    <property type="protein sequence ID" value="MEN1946371.1"/>
    <property type="molecule type" value="Genomic_DNA"/>
</dbReference>
<dbReference type="Proteomes" id="UP001425155">
    <property type="component" value="Unassembled WGS sequence"/>
</dbReference>
<dbReference type="Pfam" id="PF11716">
    <property type="entry name" value="MDMPI_N"/>
    <property type="match status" value="1"/>
</dbReference>
<keyword evidence="3" id="KW-1185">Reference proteome</keyword>
<dbReference type="SUPFAM" id="SSF109854">
    <property type="entry name" value="DinB/YfiT-like putative metalloenzymes"/>
    <property type="match status" value="1"/>
</dbReference>
<keyword evidence="2" id="KW-0413">Isomerase</keyword>
<evidence type="ECO:0000313" key="3">
    <source>
        <dbReference type="Proteomes" id="UP001425155"/>
    </source>
</evidence>
<dbReference type="Gene3D" id="1.20.120.450">
    <property type="entry name" value="dinb family like domain"/>
    <property type="match status" value="1"/>
</dbReference>
<dbReference type="InterPro" id="IPR024344">
    <property type="entry name" value="MDMPI_metal-binding"/>
</dbReference>
<sequence length="223" mass="23370">MADFARYLPLSARPPQDETGVSSHWGADIAAVLEAVADLLAVQSPAALDTPSLHPGWSVRDVAGYLSWRLAVPTGELVRATSLALVENGFSQRRVSESFARRGADLPPVELIAALRAIAIDKRADIGRTSIRELAIAVVGGLDITGPLGAVLPLRPAASGAVALRRALNGPTEIKAVIRDRSLTATDAEWSFGRGPAMSDTAEAILLFLYERSDRAPGSGAGA</sequence>
<name>A0ABU9W317_9MICO</name>
<feature type="domain" description="Mycothiol-dependent maleylpyruvate isomerase metal-binding" evidence="1">
    <location>
        <begin position="30"/>
        <end position="124"/>
    </location>
</feature>
<gene>
    <name evidence="2" type="ORF">WJX64_07435</name>
</gene>
<accession>A0ABU9W317</accession>
<evidence type="ECO:0000259" key="1">
    <source>
        <dbReference type="Pfam" id="PF11716"/>
    </source>
</evidence>